<protein>
    <submittedName>
        <fullName evidence="2">Sucrose synthase</fullName>
        <ecNumber evidence="2">2.4.1.13</ecNumber>
    </submittedName>
</protein>
<name>A0A7M1W4D7_VIBPH</name>
<evidence type="ECO:0000313" key="2">
    <source>
        <dbReference type="EMBL" id="QOS21900.1"/>
    </source>
</evidence>
<proteinExistence type="predicted"/>
<dbReference type="InterPro" id="IPR001296">
    <property type="entry name" value="Glyco_trans_1"/>
</dbReference>
<accession>A0A7M1W4D7</accession>
<dbReference type="Pfam" id="PF00534">
    <property type="entry name" value="Glycos_transf_1"/>
    <property type="match status" value="1"/>
</dbReference>
<dbReference type="PANTHER" id="PTHR45947:SF3">
    <property type="entry name" value="SULFOQUINOVOSYL TRANSFERASE SQD2"/>
    <property type="match status" value="1"/>
</dbReference>
<reference evidence="2" key="1">
    <citation type="submission" date="2020-08" db="EMBL/GenBank/DDBJ databases">
        <title>Genetic structure, function and evolution of capsule biosynthesis loci in Vibrio parahaemolyticus.</title>
        <authorList>
            <person name="Li L."/>
            <person name="Bian S."/>
        </authorList>
    </citation>
    <scope>NUCLEOTIDE SEQUENCE</scope>
    <source>
        <strain evidence="2">VP389</strain>
    </source>
</reference>
<gene>
    <name evidence="2" type="ORF">VP389_00019</name>
</gene>
<dbReference type="Gene3D" id="3.40.50.2000">
    <property type="entry name" value="Glycogen Phosphorylase B"/>
    <property type="match status" value="1"/>
</dbReference>
<keyword evidence="2" id="KW-0328">Glycosyltransferase</keyword>
<dbReference type="Gene3D" id="3.40.50.11090">
    <property type="match status" value="1"/>
</dbReference>
<feature type="domain" description="Glycosyl transferase family 1" evidence="1">
    <location>
        <begin position="228"/>
        <end position="318"/>
    </location>
</feature>
<evidence type="ECO:0000259" key="1">
    <source>
        <dbReference type="Pfam" id="PF00534"/>
    </source>
</evidence>
<dbReference type="InterPro" id="IPR050194">
    <property type="entry name" value="Glycosyltransferase_grp1"/>
</dbReference>
<sequence length="346" mass="39881">MKKIAFLLPGPTRYISGGYKVFYEYADFLSSAGYSVDLVYLLDSKVTKNNFVGVRGLLKKVYYHYSKFYSWFDFNSAVKHVISERVDVEKYDFLIFSAIDIAMYLSCFVKDIDKSKFVYFIQGYEVWNHSSSEVYDSYRFGFDIVVISSYLKEHVYNSGANVSLFLPNGIDSEFRVVQDSVIEKNSLLFMYHPGENKGCDKIIDNVEVFSEVFASIKCFSTYKKPENFPSNIEFIYQPSKENMVQIYNSADYFICPSDNEGFGLTVGEAMACGCCVITTDNGGVSDLVIEGFTGYYINFKKKDELKDRLLTIIGKNNQCIKLNSISYIEEKFRWDLSKRKLLEFIK</sequence>
<dbReference type="EC" id="2.4.1.13" evidence="2"/>
<dbReference type="AlphaFoldDB" id="A0A7M1W4D7"/>
<dbReference type="EMBL" id="MT898200">
    <property type="protein sequence ID" value="QOS21900.1"/>
    <property type="molecule type" value="Genomic_DNA"/>
</dbReference>
<organism evidence="2">
    <name type="scientific">Vibrio parahaemolyticus</name>
    <dbReference type="NCBI Taxonomy" id="670"/>
    <lineage>
        <taxon>Bacteria</taxon>
        <taxon>Pseudomonadati</taxon>
        <taxon>Pseudomonadota</taxon>
        <taxon>Gammaproteobacteria</taxon>
        <taxon>Vibrionales</taxon>
        <taxon>Vibrionaceae</taxon>
        <taxon>Vibrio</taxon>
    </lineage>
</organism>
<dbReference type="GO" id="GO:0016157">
    <property type="term" value="F:sucrose synthase activity"/>
    <property type="evidence" value="ECO:0007669"/>
    <property type="project" value="UniProtKB-EC"/>
</dbReference>
<dbReference type="PANTHER" id="PTHR45947">
    <property type="entry name" value="SULFOQUINOVOSYL TRANSFERASE SQD2"/>
    <property type="match status" value="1"/>
</dbReference>
<dbReference type="CDD" id="cd03801">
    <property type="entry name" value="GT4_PimA-like"/>
    <property type="match status" value="1"/>
</dbReference>
<keyword evidence="2" id="KW-0808">Transferase</keyword>
<dbReference type="SUPFAM" id="SSF53756">
    <property type="entry name" value="UDP-Glycosyltransferase/glycogen phosphorylase"/>
    <property type="match status" value="1"/>
</dbReference>